<keyword evidence="2" id="KW-0326">Glycosidase</keyword>
<dbReference type="InterPro" id="IPR001910">
    <property type="entry name" value="Inosine/uridine_hydrolase_dom"/>
</dbReference>
<dbReference type="Proteomes" id="UP000823615">
    <property type="component" value="Unassembled WGS sequence"/>
</dbReference>
<dbReference type="EMBL" id="JADIMT010000075">
    <property type="protein sequence ID" value="MBO8436634.1"/>
    <property type="molecule type" value="Genomic_DNA"/>
</dbReference>
<name>A0A9D9E3X2_9SPIO</name>
<keyword evidence="1 4" id="KW-0378">Hydrolase</keyword>
<dbReference type="GO" id="GO:0008477">
    <property type="term" value="F:purine nucleosidase activity"/>
    <property type="evidence" value="ECO:0007669"/>
    <property type="project" value="TreeGrafter"/>
</dbReference>
<evidence type="ECO:0000256" key="1">
    <source>
        <dbReference type="ARBA" id="ARBA00022801"/>
    </source>
</evidence>
<dbReference type="GO" id="GO:0006152">
    <property type="term" value="P:purine nucleoside catabolic process"/>
    <property type="evidence" value="ECO:0007669"/>
    <property type="project" value="TreeGrafter"/>
</dbReference>
<accession>A0A9D9E3X2</accession>
<dbReference type="InterPro" id="IPR023186">
    <property type="entry name" value="IUNH"/>
</dbReference>
<reference evidence="4" key="1">
    <citation type="submission" date="2020-10" db="EMBL/GenBank/DDBJ databases">
        <authorList>
            <person name="Gilroy R."/>
        </authorList>
    </citation>
    <scope>NUCLEOTIDE SEQUENCE</scope>
    <source>
        <strain evidence="4">7293</strain>
    </source>
</reference>
<evidence type="ECO:0000313" key="4">
    <source>
        <dbReference type="EMBL" id="MBO8436634.1"/>
    </source>
</evidence>
<evidence type="ECO:0000256" key="2">
    <source>
        <dbReference type="ARBA" id="ARBA00023295"/>
    </source>
</evidence>
<evidence type="ECO:0000259" key="3">
    <source>
        <dbReference type="Pfam" id="PF01156"/>
    </source>
</evidence>
<dbReference type="SUPFAM" id="SSF53590">
    <property type="entry name" value="Nucleoside hydrolase"/>
    <property type="match status" value="1"/>
</dbReference>
<dbReference type="Pfam" id="PF01156">
    <property type="entry name" value="IU_nuc_hydro"/>
    <property type="match status" value="1"/>
</dbReference>
<comment type="caution">
    <text evidence="4">The sequence shown here is derived from an EMBL/GenBank/DDBJ whole genome shotgun (WGS) entry which is preliminary data.</text>
</comment>
<reference evidence="4" key="2">
    <citation type="journal article" date="2021" name="PeerJ">
        <title>Extensive microbial diversity within the chicken gut microbiome revealed by metagenomics and culture.</title>
        <authorList>
            <person name="Gilroy R."/>
            <person name="Ravi A."/>
            <person name="Getino M."/>
            <person name="Pursley I."/>
            <person name="Horton D.L."/>
            <person name="Alikhan N.F."/>
            <person name="Baker D."/>
            <person name="Gharbi K."/>
            <person name="Hall N."/>
            <person name="Watson M."/>
            <person name="Adriaenssens E.M."/>
            <person name="Foster-Nyarko E."/>
            <person name="Jarju S."/>
            <person name="Secka A."/>
            <person name="Antonio M."/>
            <person name="Oren A."/>
            <person name="Chaudhuri R.R."/>
            <person name="La Ragione R."/>
            <person name="Hildebrand F."/>
            <person name="Pallen M.J."/>
        </authorList>
    </citation>
    <scope>NUCLEOTIDE SEQUENCE</scope>
    <source>
        <strain evidence="4">7293</strain>
    </source>
</reference>
<dbReference type="AlphaFoldDB" id="A0A9D9E3X2"/>
<dbReference type="Gene3D" id="3.90.245.10">
    <property type="entry name" value="Ribonucleoside hydrolase-like"/>
    <property type="match status" value="1"/>
</dbReference>
<dbReference type="PANTHER" id="PTHR12304:SF4">
    <property type="entry name" value="URIDINE NUCLEOSIDASE"/>
    <property type="match status" value="1"/>
</dbReference>
<sequence length="396" mass="43561">MVFLLLSFAAAEPQKVILDTDMVDCFDDGIAMLVLDNSENIDLLGVTIVAGNNSMPNCTASAVYQLMVSDSDTPVYQGSRVPFRYFRLDPEVMAAEQLIAPSYNNGGYLNRWARDWDVNQGKLEMDPMSDWKDVYEAIYGSEPTYQYVYGPENPDASGNKDAVDFMIDQVNKYPGEIIIAAIGPCTNVARAILQDPTFPSKVKAIVYMGGAFFVPGNSSAAAELNWWLDPEAAKVCVRTQWGDPESETYAAYGNQVISGLEANVNTGAMPQDLFEKVLEETWPGIRELFDKKNGGIAPSNIWDVFAAAYIVDPSIVLSWNNDPRPESGEPDPITGVYIDVNAEMGPDYGRAIAYSADRGHAKNGPNGSRKAAIQSFIDEDKFWNEIVYPALTNTDK</sequence>
<protein>
    <submittedName>
        <fullName evidence="4">Nucleoside hydrolase</fullName>
    </submittedName>
</protein>
<dbReference type="InterPro" id="IPR036452">
    <property type="entry name" value="Ribo_hydro-like"/>
</dbReference>
<dbReference type="GO" id="GO:0005829">
    <property type="term" value="C:cytosol"/>
    <property type="evidence" value="ECO:0007669"/>
    <property type="project" value="TreeGrafter"/>
</dbReference>
<gene>
    <name evidence="4" type="ORF">IAA97_06615</name>
</gene>
<proteinExistence type="predicted"/>
<organism evidence="4 5">
    <name type="scientific">Candidatus Ornithospirochaeta stercoripullorum</name>
    <dbReference type="NCBI Taxonomy" id="2840899"/>
    <lineage>
        <taxon>Bacteria</taxon>
        <taxon>Pseudomonadati</taxon>
        <taxon>Spirochaetota</taxon>
        <taxon>Spirochaetia</taxon>
        <taxon>Spirochaetales</taxon>
        <taxon>Spirochaetaceae</taxon>
        <taxon>Spirochaetaceae incertae sedis</taxon>
        <taxon>Candidatus Ornithospirochaeta</taxon>
    </lineage>
</organism>
<evidence type="ECO:0000313" key="5">
    <source>
        <dbReference type="Proteomes" id="UP000823615"/>
    </source>
</evidence>
<feature type="domain" description="Inosine/uridine-preferring nucleoside hydrolase" evidence="3">
    <location>
        <begin position="16"/>
        <end position="384"/>
    </location>
</feature>
<dbReference type="PANTHER" id="PTHR12304">
    <property type="entry name" value="INOSINE-URIDINE PREFERRING NUCLEOSIDE HYDROLASE"/>
    <property type="match status" value="1"/>
</dbReference>